<feature type="compositionally biased region" description="Gly residues" evidence="3">
    <location>
        <begin position="223"/>
        <end position="260"/>
    </location>
</feature>
<dbReference type="GO" id="GO:0034198">
    <property type="term" value="P:cellular response to amino acid starvation"/>
    <property type="evidence" value="ECO:0007669"/>
    <property type="project" value="TreeGrafter"/>
</dbReference>
<dbReference type="PANTHER" id="PTHR13153">
    <property type="entry name" value="CGTHBA PROTEIN -14 GENE PROTEIN"/>
    <property type="match status" value="1"/>
</dbReference>
<feature type="region of interest" description="Disordered" evidence="3">
    <location>
        <begin position="483"/>
        <end position="536"/>
    </location>
</feature>
<evidence type="ECO:0000313" key="7">
    <source>
        <dbReference type="Proteomes" id="UP000274922"/>
    </source>
</evidence>
<organism evidence="6 7">
    <name type="scientific">Caulochytrium protostelioides</name>
    <dbReference type="NCBI Taxonomy" id="1555241"/>
    <lineage>
        <taxon>Eukaryota</taxon>
        <taxon>Fungi</taxon>
        <taxon>Fungi incertae sedis</taxon>
        <taxon>Chytridiomycota</taxon>
        <taxon>Chytridiomycota incertae sedis</taxon>
        <taxon>Chytridiomycetes</taxon>
        <taxon>Caulochytriales</taxon>
        <taxon>Caulochytriaceae</taxon>
        <taxon>Caulochytrium</taxon>
    </lineage>
</organism>
<accession>A0A4P9XB09</accession>
<feature type="compositionally biased region" description="Low complexity" evidence="3">
    <location>
        <begin position="209"/>
        <end position="222"/>
    </location>
</feature>
<protein>
    <recommendedName>
        <fullName evidence="2">Nitrogen permease regulator 3</fullName>
    </recommendedName>
    <alternativeName>
        <fullName evidence="2">Required for meiotic nuclear division protein 11</fullName>
    </alternativeName>
</protein>
<name>A0A4P9XB09_9FUNG</name>
<feature type="compositionally biased region" description="Low complexity" evidence="3">
    <location>
        <begin position="49"/>
        <end position="61"/>
    </location>
</feature>
<feature type="compositionally biased region" description="Gly residues" evidence="3">
    <location>
        <begin position="939"/>
        <end position="961"/>
    </location>
</feature>
<feature type="chain" id="PRO_5020452401" description="Nitrogen permease regulator 3" evidence="4">
    <location>
        <begin position="16"/>
        <end position="1026"/>
    </location>
</feature>
<evidence type="ECO:0000256" key="4">
    <source>
        <dbReference type="SAM" id="SignalP"/>
    </source>
</evidence>
<dbReference type="InterPro" id="IPR005365">
    <property type="entry name" value="Npr3"/>
</dbReference>
<gene>
    <name evidence="6" type="ORF">CXG81DRAFT_17784</name>
</gene>
<evidence type="ECO:0000259" key="5">
    <source>
        <dbReference type="Pfam" id="PF24064"/>
    </source>
</evidence>
<evidence type="ECO:0000313" key="6">
    <source>
        <dbReference type="EMBL" id="RKP02574.1"/>
    </source>
</evidence>
<feature type="compositionally biased region" description="Basic and acidic residues" evidence="3">
    <location>
        <begin position="167"/>
        <end position="182"/>
    </location>
</feature>
<dbReference type="EMBL" id="ML014140">
    <property type="protein sequence ID" value="RKP02574.1"/>
    <property type="molecule type" value="Genomic_DNA"/>
</dbReference>
<dbReference type="GO" id="GO:0010508">
    <property type="term" value="P:positive regulation of autophagy"/>
    <property type="evidence" value="ECO:0007669"/>
    <property type="project" value="TreeGrafter"/>
</dbReference>
<dbReference type="PANTHER" id="PTHR13153:SF5">
    <property type="entry name" value="GATOR COMPLEX PROTEIN NPRL3"/>
    <property type="match status" value="1"/>
</dbReference>
<comment type="subcellular location">
    <subcellularLocation>
        <location evidence="2">Vacuole membrane</location>
        <topology evidence="2">Peripheral membrane protein</topology>
    </subcellularLocation>
</comment>
<sequence length="1026" mass="103801">MTLLAIMLVCYSSKGHQIVAQYPPQASLCGGANSALPPPPPPPTPTPWPAASGPSTASQTPSPAPRPLHRHVAAKAAAAAVAAAAAAGSPKTALSAAHPLYTGRVGTPPPVLSTPPPSNAASAAGRHADGADAVATTDAPGTPLGHHGAAAPGTPGALSVGGTASDKTSDPGQERHDAETKRPLGGGGHPVIGLTARTSPPLAGAAMRSGLSSSVSSLTPPGSGSGAGGNGGSGSSGSTGGGRGGGGGGSSSTGGGGGGPSDDMILGFPSSALSNILSPKVALCDRPFQLTIDDITFVGHPTLLNVERPGHGLRYSRLVQRRKMERQDGGDRDRDRDRATSRQQQQQQKGAGAHATAAGGGGGGGGGMGLGGVNTTLPPPPNDALPAGLSDARRLSSLVYGSLSDDEPDVGAPDGGHHASGLTMFHLVCAIQPRAGESIDAEAHMLYENVIVRVTNALKYEQLHRNYIIREARVLLRASEDGGPGGGGGGGVSPSTVACGNGGGSNSSLVTAGMGGGHRSQPVPASPSSSGPQDPNGLAALLQNVFLAVKARRVAHVLVNNRIHLALRVPWASEGRHSAALPTRLEPGLVLAQAHHQYVARHGTSRHLLGNGHGGGGGGMLGSSGEYARRDGQLGMPGSGGGAEVRFSNTALQPHHALLLLSDPEELLKHFPSGAASLLVHFISVVTPTQTFDSLATTLECTLGQIYKLVAHLVYWQTAWVVPVVRLRNIYVVAPDVPRHRLAYLAADALSRFPQLDLVDFLSRLTAPKPFTAHVPDPDSAAIYLEIATYLLRHQLVVQMHVYLHLLLPGPLRAAVHARHVRDAARRQAEAAAATEQSSIDLLHAAAAVAADGGLADPIDAAAAAVPPAATAAADDEDFTCSKILADPLRATAEEMACIHLLSVRSAPGAPWSATPDGQGRVVSDEPYATAHGARVGSVGAGGGGGGGSGGGGAGEGGEGGAATMRTVPAVTPIGALLIRLLPYFDGSYHTDDIMVREGMTPRDIAALLAAYPDAIVTMIRAPEYT</sequence>
<feature type="compositionally biased region" description="Basic and acidic residues" evidence="3">
    <location>
        <begin position="325"/>
        <end position="340"/>
    </location>
</feature>
<reference evidence="7" key="1">
    <citation type="journal article" date="2018" name="Nat. Microbiol.">
        <title>Leveraging single-cell genomics to expand the fungal tree of life.</title>
        <authorList>
            <person name="Ahrendt S.R."/>
            <person name="Quandt C.A."/>
            <person name="Ciobanu D."/>
            <person name="Clum A."/>
            <person name="Salamov A."/>
            <person name="Andreopoulos B."/>
            <person name="Cheng J.F."/>
            <person name="Woyke T."/>
            <person name="Pelin A."/>
            <person name="Henrissat B."/>
            <person name="Reynolds N.K."/>
            <person name="Benny G.L."/>
            <person name="Smith M.E."/>
            <person name="James T.Y."/>
            <person name="Grigoriev I.V."/>
        </authorList>
    </citation>
    <scope>NUCLEOTIDE SEQUENCE [LARGE SCALE GENOMIC DNA]</scope>
    <source>
        <strain evidence="7">ATCC 52028</strain>
    </source>
</reference>
<feature type="signal peptide" evidence="4">
    <location>
        <begin position="1"/>
        <end position="15"/>
    </location>
</feature>
<dbReference type="GO" id="GO:1904262">
    <property type="term" value="P:negative regulation of TORC1 signaling"/>
    <property type="evidence" value="ECO:0007669"/>
    <property type="project" value="TreeGrafter"/>
</dbReference>
<evidence type="ECO:0000256" key="3">
    <source>
        <dbReference type="SAM" id="MobiDB-lite"/>
    </source>
</evidence>
<evidence type="ECO:0000256" key="2">
    <source>
        <dbReference type="RuleBase" id="RU368069"/>
    </source>
</evidence>
<dbReference type="Pfam" id="PF03666">
    <property type="entry name" value="NPR3"/>
    <property type="match status" value="1"/>
</dbReference>
<dbReference type="GO" id="GO:1990130">
    <property type="term" value="C:GATOR1 complex"/>
    <property type="evidence" value="ECO:0007669"/>
    <property type="project" value="TreeGrafter"/>
</dbReference>
<feature type="region of interest" description="Disordered" evidence="3">
    <location>
        <begin position="934"/>
        <end position="961"/>
    </location>
</feature>
<dbReference type="GO" id="GO:0038202">
    <property type="term" value="P:TORC1 signaling"/>
    <property type="evidence" value="ECO:0007669"/>
    <property type="project" value="TreeGrafter"/>
</dbReference>
<dbReference type="Proteomes" id="UP000274922">
    <property type="component" value="Unassembled WGS sequence"/>
</dbReference>
<dbReference type="STRING" id="1555241.A0A4P9XB09"/>
<keyword evidence="7" id="KW-1185">Reference proteome</keyword>
<feature type="region of interest" description="Disordered" evidence="3">
    <location>
        <begin position="105"/>
        <end position="265"/>
    </location>
</feature>
<comment type="similarity">
    <text evidence="1 2">Belongs to the NPR3 family.</text>
</comment>
<feature type="region of interest" description="Disordered" evidence="3">
    <location>
        <begin position="31"/>
        <end position="71"/>
    </location>
</feature>
<keyword evidence="2 4" id="KW-0732">Signal</keyword>
<feature type="compositionally biased region" description="Pro residues" evidence="3">
    <location>
        <begin position="107"/>
        <end position="118"/>
    </location>
</feature>
<dbReference type="InterPro" id="IPR056603">
    <property type="entry name" value="HTH_NPRL3"/>
</dbReference>
<feature type="compositionally biased region" description="Gly residues" evidence="3">
    <location>
        <begin position="358"/>
        <end position="372"/>
    </location>
</feature>
<feature type="domain" description="GATOR1 complex protein NPRL3 C-terminal HTH" evidence="5">
    <location>
        <begin position="976"/>
        <end position="1017"/>
    </location>
</feature>
<feature type="compositionally biased region" description="Pro residues" evidence="3">
    <location>
        <begin position="36"/>
        <end position="48"/>
    </location>
</feature>
<feature type="compositionally biased region" description="Gly residues" evidence="3">
    <location>
        <begin position="483"/>
        <end position="492"/>
    </location>
</feature>
<keyword evidence="2" id="KW-0469">Meiosis</keyword>
<dbReference type="Pfam" id="PF24064">
    <property type="entry name" value="HTH_NPRL3"/>
    <property type="match status" value="1"/>
</dbReference>
<evidence type="ECO:0000256" key="1">
    <source>
        <dbReference type="ARBA" id="ARBA00010546"/>
    </source>
</evidence>
<proteinExistence type="inferred from homology"/>
<dbReference type="OrthoDB" id="18648at2759"/>
<feature type="region of interest" description="Disordered" evidence="3">
    <location>
        <begin position="315"/>
        <end position="388"/>
    </location>
</feature>
<dbReference type="GO" id="GO:0005774">
    <property type="term" value="C:vacuolar membrane"/>
    <property type="evidence" value="ECO:0007669"/>
    <property type="project" value="UniProtKB-SubCell"/>
</dbReference>
<feature type="compositionally biased region" description="Low complexity" evidence="3">
    <location>
        <begin position="119"/>
        <end position="158"/>
    </location>
</feature>
<dbReference type="GO" id="GO:0051321">
    <property type="term" value="P:meiotic cell cycle"/>
    <property type="evidence" value="ECO:0007669"/>
    <property type="project" value="UniProtKB-UniRule"/>
</dbReference>
<comment type="function">
    <text evidence="2">Mediates inactivation of the TORC1 complex in response to amino acid starvation. Required for meiotic nuclear division.</text>
</comment>
<dbReference type="AlphaFoldDB" id="A0A4P9XB09"/>
<feature type="compositionally biased region" description="Low complexity" evidence="3">
    <location>
        <begin position="341"/>
        <end position="357"/>
    </location>
</feature>